<reference evidence="1 2" key="1">
    <citation type="journal article" date="2016" name="ISME J.">
        <title>Chasing the elusive Euryarchaeota class WSA2: genomes reveal a uniquely fastidious methyl-reducing methanogen.</title>
        <authorList>
            <person name="Nobu M.K."/>
            <person name="Narihiro T."/>
            <person name="Kuroda K."/>
            <person name="Mei R."/>
            <person name="Liu W.T."/>
        </authorList>
    </citation>
    <scope>NUCLEOTIDE SEQUENCE [LARGE SCALE GENOMIC DNA]</scope>
    <source>
        <strain evidence="1">U1lsi0528_Bin089</strain>
    </source>
</reference>
<organism evidence="1 2">
    <name type="scientific">Candidatus Methanofastidiosum methylothiophilum</name>
    <dbReference type="NCBI Taxonomy" id="1705564"/>
    <lineage>
        <taxon>Archaea</taxon>
        <taxon>Methanobacteriati</taxon>
        <taxon>Methanobacteriota</taxon>
        <taxon>Stenosarchaea group</taxon>
        <taxon>Candidatus Methanofastidiosia</taxon>
        <taxon>Candidatus Methanofastidiosales</taxon>
        <taxon>Candidatus Methanofastidiosaceae</taxon>
        <taxon>Candidatus Methanofastidiosum</taxon>
    </lineage>
</organism>
<dbReference type="Pfam" id="PF19799">
    <property type="entry name" value="DUF6282"/>
    <property type="match status" value="1"/>
</dbReference>
<dbReference type="SUPFAM" id="SSF51556">
    <property type="entry name" value="Metallo-dependent hydrolases"/>
    <property type="match status" value="1"/>
</dbReference>
<proteinExistence type="predicted"/>
<accession>A0A150J3F6</accession>
<evidence type="ECO:0000313" key="1">
    <source>
        <dbReference type="EMBL" id="KYC51756.1"/>
    </source>
</evidence>
<name>A0A150J3F6_9EURY</name>
<evidence type="ECO:0008006" key="3">
    <source>
        <dbReference type="Google" id="ProtNLM"/>
    </source>
</evidence>
<dbReference type="Proteomes" id="UP000075578">
    <property type="component" value="Unassembled WGS sequence"/>
</dbReference>
<sequence>MLEISRLVKESIDLHYHIGPDILPRRDTVETLVASERGKIKGIALKSHAFPTISTINTLKKREDDPILIGSITLNYFMGGFNPSAIYASATMSKGCHLIVWFPTIHAENHLIKNHSEYEIPPEWVKDPTFQPRLKSELKAIKVTDWNNKLFDKCNRVLKTIKETESILATGHLSWQESYVLANEALKMGIKTIITHPMQRDIAMPIEIQKELAKKGAIIEHCYIMWLDRDHPEDYPIETIKRNMEEVGYENCIITTDAGQIRNSSPSTSLTEYMNLLNGAGVSKEALETMAVDNPRNILGMDK</sequence>
<protein>
    <recommendedName>
        <fullName evidence="3">Cytosolic protein</fullName>
    </recommendedName>
</protein>
<dbReference type="Gene3D" id="3.20.20.140">
    <property type="entry name" value="Metal-dependent hydrolases"/>
    <property type="match status" value="1"/>
</dbReference>
<comment type="caution">
    <text evidence="1">The sequence shown here is derived from an EMBL/GenBank/DDBJ whole genome shotgun (WGS) entry which is preliminary data.</text>
</comment>
<evidence type="ECO:0000313" key="2">
    <source>
        <dbReference type="Proteomes" id="UP000075578"/>
    </source>
</evidence>
<dbReference type="InterPro" id="IPR046249">
    <property type="entry name" value="DUF6282"/>
</dbReference>
<dbReference type="AlphaFoldDB" id="A0A150J3F6"/>
<dbReference type="InterPro" id="IPR032466">
    <property type="entry name" value="Metal_Hydrolase"/>
</dbReference>
<dbReference type="EMBL" id="LNGD01000055">
    <property type="protein sequence ID" value="KYC51756.1"/>
    <property type="molecule type" value="Genomic_DNA"/>
</dbReference>
<gene>
    <name evidence="1" type="ORF">AMQ74_01001</name>
</gene>